<evidence type="ECO:0000313" key="2">
    <source>
        <dbReference type="Proteomes" id="UP000823786"/>
    </source>
</evidence>
<sequence length="112" mass="13016">MPPEDNETWVIEAGHTILEKEAATGFASLEAWERLLYSLWVADYGMRNAGDLDTAEEVDEHFREKGLQAARELSLLKCIQGFSLAREDLERRYFELFDTMCEEIKGVERRTR</sequence>
<comment type="caution">
    <text evidence="1">The sequence shown here is derived from an EMBL/GenBank/DDBJ whole genome shotgun (WGS) entry which is preliminary data.</text>
</comment>
<proteinExistence type="predicted"/>
<accession>A0ABS4EIW8</accession>
<keyword evidence="2" id="KW-1185">Reference proteome</keyword>
<name>A0ABS4EIW8_9HYPH</name>
<dbReference type="Proteomes" id="UP000823786">
    <property type="component" value="Unassembled WGS sequence"/>
</dbReference>
<protein>
    <submittedName>
        <fullName evidence="1">Uncharacterized protein</fullName>
    </submittedName>
</protein>
<dbReference type="EMBL" id="JAGGJV010000002">
    <property type="protein sequence ID" value="MBP1857895.1"/>
    <property type="molecule type" value="Genomic_DNA"/>
</dbReference>
<evidence type="ECO:0000313" key="1">
    <source>
        <dbReference type="EMBL" id="MBP1857895.1"/>
    </source>
</evidence>
<dbReference type="RefSeq" id="WP_209849654.1">
    <property type="nucleotide sequence ID" value="NZ_JAGGJV010000002.1"/>
</dbReference>
<organism evidence="1 2">
    <name type="scientific">Rhizobium herbae</name>
    <dbReference type="NCBI Taxonomy" id="508661"/>
    <lineage>
        <taxon>Bacteria</taxon>
        <taxon>Pseudomonadati</taxon>
        <taxon>Pseudomonadota</taxon>
        <taxon>Alphaproteobacteria</taxon>
        <taxon>Hyphomicrobiales</taxon>
        <taxon>Rhizobiaceae</taxon>
        <taxon>Rhizobium/Agrobacterium group</taxon>
        <taxon>Rhizobium</taxon>
    </lineage>
</organism>
<gene>
    <name evidence="1" type="ORF">J2Z75_001391</name>
</gene>
<reference evidence="1 2" key="1">
    <citation type="submission" date="2021-03" db="EMBL/GenBank/DDBJ databases">
        <title>Genomic Encyclopedia of Type Strains, Phase IV (KMG-IV): sequencing the most valuable type-strain genomes for metagenomic binning, comparative biology and taxonomic classification.</title>
        <authorList>
            <person name="Goeker M."/>
        </authorList>
    </citation>
    <scope>NUCLEOTIDE SEQUENCE [LARGE SCALE GENOMIC DNA]</scope>
    <source>
        <strain evidence="1 2">DSM 26427</strain>
    </source>
</reference>